<dbReference type="EMBL" id="CP059833">
    <property type="protein sequence ID" value="QMV86068.1"/>
    <property type="molecule type" value="Genomic_DNA"/>
</dbReference>
<proteinExistence type="predicted"/>
<feature type="region of interest" description="Disordered" evidence="1">
    <location>
        <begin position="196"/>
        <end position="217"/>
    </location>
</feature>
<keyword evidence="2" id="KW-0472">Membrane</keyword>
<organism evidence="3 4">
    <name type="scientific">Corynebacterium hindlerae</name>
    <dbReference type="NCBI Taxonomy" id="699041"/>
    <lineage>
        <taxon>Bacteria</taxon>
        <taxon>Bacillati</taxon>
        <taxon>Actinomycetota</taxon>
        <taxon>Actinomycetes</taxon>
        <taxon>Mycobacteriales</taxon>
        <taxon>Corynebacteriaceae</taxon>
        <taxon>Corynebacterium</taxon>
    </lineage>
</organism>
<evidence type="ECO:0008006" key="5">
    <source>
        <dbReference type="Google" id="ProtNLM"/>
    </source>
</evidence>
<evidence type="ECO:0000313" key="4">
    <source>
        <dbReference type="Proteomes" id="UP000515570"/>
    </source>
</evidence>
<gene>
    <name evidence="3" type="ORF">HW450_04955</name>
</gene>
<feature type="transmembrane region" description="Helical" evidence="2">
    <location>
        <begin position="86"/>
        <end position="108"/>
    </location>
</feature>
<keyword evidence="2" id="KW-1133">Transmembrane helix</keyword>
<keyword evidence="2" id="KW-0812">Transmembrane</keyword>
<dbReference type="AlphaFoldDB" id="A0A7G5FHH7"/>
<reference evidence="3 4" key="1">
    <citation type="submission" date="2020-07" db="EMBL/GenBank/DDBJ databases">
        <title>non toxigenic Corynebacterium sp. nov from a clinical source.</title>
        <authorList>
            <person name="Bernier A.-M."/>
            <person name="Bernard K."/>
        </authorList>
    </citation>
    <scope>NUCLEOTIDE SEQUENCE [LARGE SCALE GENOMIC DNA]</scope>
    <source>
        <strain evidence="4">NML 93-0612</strain>
    </source>
</reference>
<evidence type="ECO:0000256" key="2">
    <source>
        <dbReference type="SAM" id="Phobius"/>
    </source>
</evidence>
<keyword evidence="4" id="KW-1185">Reference proteome</keyword>
<sequence length="268" mass="28050">MTDRRDEKGAAEQFEELFGTDAFLDDLSRGVDPTGGTDPLAELMLTLHHEVTAPMPPAPSLDDLLPEENPAVASLDAHRRRRVSPWMSGLVGAAAATMLIAGTGGAVYNASPGSPLWGTKTAVFGEHAAVVDLASALEEVDKRHSEGDVTGAMEVLEQARVLADAVNAQDRESTQRAIQALEARIVEVPTTVTESVSTTTVETSVSTSTETTTKEPTVPASPIFITETETVTVTVVPPVATGTPTPTPEPTHPTDGVTSPSATPTPKH</sequence>
<dbReference type="Proteomes" id="UP000515570">
    <property type="component" value="Chromosome"/>
</dbReference>
<evidence type="ECO:0000256" key="1">
    <source>
        <dbReference type="SAM" id="MobiDB-lite"/>
    </source>
</evidence>
<feature type="compositionally biased region" description="Polar residues" evidence="1">
    <location>
        <begin position="256"/>
        <end position="268"/>
    </location>
</feature>
<accession>A0A7G5FHH7</accession>
<name>A0A7G5FHH7_9CORY</name>
<protein>
    <recommendedName>
        <fullName evidence="5">Anti-sigma-D factor RsdA sigma factor binding region domain-containing protein</fullName>
    </recommendedName>
</protein>
<evidence type="ECO:0000313" key="3">
    <source>
        <dbReference type="EMBL" id="QMV86068.1"/>
    </source>
</evidence>
<dbReference type="RefSeq" id="WP_182386883.1">
    <property type="nucleotide sequence ID" value="NZ_CP059833.1"/>
</dbReference>
<feature type="region of interest" description="Disordered" evidence="1">
    <location>
        <begin position="238"/>
        <end position="268"/>
    </location>
</feature>